<feature type="domain" description="DUF4220" evidence="2">
    <location>
        <begin position="141"/>
        <end position="433"/>
    </location>
</feature>
<gene>
    <name evidence="3" type="ORF">HU200_034061</name>
</gene>
<name>A0A835BJX1_9POAL</name>
<dbReference type="EMBL" id="JACEFO010001825">
    <property type="protein sequence ID" value="KAF8700710.1"/>
    <property type="molecule type" value="Genomic_DNA"/>
</dbReference>
<keyword evidence="1" id="KW-1133">Transmembrane helix</keyword>
<organism evidence="3 4">
    <name type="scientific">Digitaria exilis</name>
    <dbReference type="NCBI Taxonomy" id="1010633"/>
    <lineage>
        <taxon>Eukaryota</taxon>
        <taxon>Viridiplantae</taxon>
        <taxon>Streptophyta</taxon>
        <taxon>Embryophyta</taxon>
        <taxon>Tracheophyta</taxon>
        <taxon>Spermatophyta</taxon>
        <taxon>Magnoliopsida</taxon>
        <taxon>Liliopsida</taxon>
        <taxon>Poales</taxon>
        <taxon>Poaceae</taxon>
        <taxon>PACMAD clade</taxon>
        <taxon>Panicoideae</taxon>
        <taxon>Panicodae</taxon>
        <taxon>Paniceae</taxon>
        <taxon>Anthephorinae</taxon>
        <taxon>Digitaria</taxon>
    </lineage>
</organism>
<feature type="transmembrane region" description="Helical" evidence="1">
    <location>
        <begin position="107"/>
        <end position="126"/>
    </location>
</feature>
<sequence length="525" mass="59149">MVADRHGHIFAFCRSRGGLPTAGDNKLLLGAAILLLLVPGCVQQQLQLAAHPPGIRPASFHFATIIRLLPLTMYPHLILAIVREERDGSEKVVDLTKAVQWWQEEELRILVLASLVVQLFLIASTSLRKYAIWSWVRLLIWVAYLGCDALATLFNRHREQGGTSLLVLLWAPILLMHIGGHGDITAYNIEDNELWMRLVVTAWSQITVAVYVFCKSWPAGGDRMLLGAAILLFLQGAEECMNKASRLRFGTVDADLGSQRADVVHQRQRRGRPAGQGCLFRFVKEVKEYIPGAKRMGDDHRADPDNVMKLQPFREALDLLSPYDHVQLHLLKNFWVLGEHQACDTLRTGLSNTFDAIYTGRKIQLITQNILDTVDDKKRVKFRKVAAVIVNEHLLAMRAVIMSMVALALFHKSHKEGYSSGDVKVTYVLFACTGVFHLLFAPLAHSHGLVLLPPKGRVLRPPMSPARRPRTPAGCTAWCGAYPHYDKAARCREISNYMVHLLYENSEMLMVGARRNLFWDAYQEL</sequence>
<evidence type="ECO:0000256" key="1">
    <source>
        <dbReference type="SAM" id="Phobius"/>
    </source>
</evidence>
<evidence type="ECO:0000313" key="3">
    <source>
        <dbReference type="EMBL" id="KAF8700710.1"/>
    </source>
</evidence>
<dbReference type="AlphaFoldDB" id="A0A835BJX1"/>
<dbReference type="OrthoDB" id="1689146at2759"/>
<feature type="transmembrane region" description="Helical" evidence="1">
    <location>
        <begin position="132"/>
        <end position="153"/>
    </location>
</feature>
<comment type="caution">
    <text evidence="3">The sequence shown here is derived from an EMBL/GenBank/DDBJ whole genome shotgun (WGS) entry which is preliminary data.</text>
</comment>
<feature type="transmembrane region" description="Helical" evidence="1">
    <location>
        <begin position="427"/>
        <end position="452"/>
    </location>
</feature>
<reference evidence="3" key="1">
    <citation type="submission" date="2020-07" db="EMBL/GenBank/DDBJ databases">
        <title>Genome sequence and genetic diversity analysis of an under-domesticated orphan crop, white fonio (Digitaria exilis).</title>
        <authorList>
            <person name="Bennetzen J.L."/>
            <person name="Chen S."/>
            <person name="Ma X."/>
            <person name="Wang X."/>
            <person name="Yssel A.E.J."/>
            <person name="Chaluvadi S.R."/>
            <person name="Johnson M."/>
            <person name="Gangashetty P."/>
            <person name="Hamidou F."/>
            <person name="Sanogo M.D."/>
            <person name="Zwaenepoel A."/>
            <person name="Wallace J."/>
            <person name="Van De Peer Y."/>
            <person name="Van Deynze A."/>
        </authorList>
    </citation>
    <scope>NUCLEOTIDE SEQUENCE</scope>
    <source>
        <tissue evidence="3">Leaves</tissue>
    </source>
</reference>
<feature type="transmembrane region" description="Helical" evidence="1">
    <location>
        <begin position="165"/>
        <end position="182"/>
    </location>
</feature>
<evidence type="ECO:0000259" key="2">
    <source>
        <dbReference type="Pfam" id="PF13968"/>
    </source>
</evidence>
<feature type="transmembrane region" description="Helical" evidence="1">
    <location>
        <begin position="194"/>
        <end position="214"/>
    </location>
</feature>
<keyword evidence="4" id="KW-1185">Reference proteome</keyword>
<feature type="transmembrane region" description="Helical" evidence="1">
    <location>
        <begin position="385"/>
        <end position="407"/>
    </location>
</feature>
<dbReference type="PANTHER" id="PTHR31325">
    <property type="entry name" value="OS01G0798800 PROTEIN-RELATED"/>
    <property type="match status" value="1"/>
</dbReference>
<keyword evidence="1" id="KW-0472">Membrane</keyword>
<keyword evidence="1" id="KW-0812">Transmembrane</keyword>
<dbReference type="InterPro" id="IPR025315">
    <property type="entry name" value="DUF4220"/>
</dbReference>
<dbReference type="Pfam" id="PF13968">
    <property type="entry name" value="DUF4220"/>
    <property type="match status" value="1"/>
</dbReference>
<proteinExistence type="predicted"/>
<evidence type="ECO:0000313" key="4">
    <source>
        <dbReference type="Proteomes" id="UP000636709"/>
    </source>
</evidence>
<accession>A0A835BJX1</accession>
<dbReference type="Proteomes" id="UP000636709">
    <property type="component" value="Unassembled WGS sequence"/>
</dbReference>
<protein>
    <recommendedName>
        <fullName evidence="2">DUF4220 domain-containing protein</fullName>
    </recommendedName>
</protein>